<proteinExistence type="predicted"/>
<dbReference type="InterPro" id="IPR009297">
    <property type="entry name" value="DUF952"/>
</dbReference>
<protein>
    <submittedName>
        <fullName evidence="1">DUF952 domain-containing protein</fullName>
    </submittedName>
</protein>
<accession>A0A7L4YSB0</accession>
<dbReference type="Gene3D" id="3.20.170.20">
    <property type="entry name" value="Protein of unknown function DUF952"/>
    <property type="match status" value="1"/>
</dbReference>
<dbReference type="SUPFAM" id="SSF56399">
    <property type="entry name" value="ADP-ribosylation"/>
    <property type="match status" value="1"/>
</dbReference>
<reference evidence="1 2" key="1">
    <citation type="journal article" date="2018" name="Int. J. Syst. Evol. Microbiol.">
        <title>Epidermidibacterium keratini gen. nov., sp. nov., a member of the family Sporichthyaceae, isolated from keratin epidermis.</title>
        <authorList>
            <person name="Lee D.G."/>
            <person name="Trujillo M.E."/>
            <person name="Kang S."/>
            <person name="Nam J.J."/>
            <person name="Kim Y.J."/>
        </authorList>
    </citation>
    <scope>NUCLEOTIDE SEQUENCE [LARGE SCALE GENOMIC DNA]</scope>
    <source>
        <strain evidence="1 2">EPI-7</strain>
    </source>
</reference>
<evidence type="ECO:0000313" key="2">
    <source>
        <dbReference type="Proteomes" id="UP000463857"/>
    </source>
</evidence>
<dbReference type="Pfam" id="PF06108">
    <property type="entry name" value="DUF952"/>
    <property type="match status" value="1"/>
</dbReference>
<gene>
    <name evidence="1" type="ORF">EK0264_17250</name>
</gene>
<dbReference type="Proteomes" id="UP000463857">
    <property type="component" value="Chromosome"/>
</dbReference>
<dbReference type="InParanoid" id="A0A7L4YSB0"/>
<keyword evidence="2" id="KW-1185">Reference proteome</keyword>
<dbReference type="PANTHER" id="PTHR34129">
    <property type="entry name" value="BLR1139 PROTEIN"/>
    <property type="match status" value="1"/>
</dbReference>
<dbReference type="OrthoDB" id="5638018at2"/>
<dbReference type="AlphaFoldDB" id="A0A7L4YSB0"/>
<evidence type="ECO:0000313" key="1">
    <source>
        <dbReference type="EMBL" id="QHC01853.1"/>
    </source>
</evidence>
<organism evidence="1 2">
    <name type="scientific">Epidermidibacterium keratini</name>
    <dbReference type="NCBI Taxonomy" id="1891644"/>
    <lineage>
        <taxon>Bacteria</taxon>
        <taxon>Bacillati</taxon>
        <taxon>Actinomycetota</taxon>
        <taxon>Actinomycetes</taxon>
        <taxon>Sporichthyales</taxon>
        <taxon>Sporichthyaceae</taxon>
        <taxon>Epidermidibacterium</taxon>
    </lineage>
</organism>
<name>A0A7L4YSB0_9ACTN</name>
<dbReference type="PANTHER" id="PTHR34129:SF1">
    <property type="entry name" value="DUF952 DOMAIN-CONTAINING PROTEIN"/>
    <property type="match status" value="1"/>
</dbReference>
<dbReference type="EMBL" id="CP047156">
    <property type="protein sequence ID" value="QHC01853.1"/>
    <property type="molecule type" value="Genomic_DNA"/>
</dbReference>
<dbReference type="KEGG" id="eke:EK0264_17250"/>
<sequence length="111" mass="12286">MFVTVYHLAEQLHWQAALESGSYTQSTRGRSLADEGFIHCSTAQQWPEVRRAFYGDVSEPLVLLEIDESRLPVALVHEVGNPETGELFPHLYAPLPVAAVAHTLELAPPHA</sequence>